<feature type="transmembrane region" description="Helical" evidence="7">
    <location>
        <begin position="911"/>
        <end position="930"/>
    </location>
</feature>
<dbReference type="STRING" id="1324957.K933_07127"/>
<accession>V4HLS0</accession>
<dbReference type="Gene3D" id="2.60.40.10">
    <property type="entry name" value="Immunoglobulins"/>
    <property type="match status" value="6"/>
</dbReference>
<keyword evidence="7" id="KW-0812">Transmembrane</keyword>
<evidence type="ECO:0000256" key="3">
    <source>
        <dbReference type="ARBA" id="ARBA00022490"/>
    </source>
</evidence>
<dbReference type="InterPro" id="IPR053879">
    <property type="entry name" value="HYDIN_VesB_CFA65-like_Ig"/>
</dbReference>
<organism evidence="10 11">
    <name type="scientific">Candidatus Halobonum tyrrellensis G22</name>
    <dbReference type="NCBI Taxonomy" id="1324957"/>
    <lineage>
        <taxon>Archaea</taxon>
        <taxon>Methanobacteriati</taxon>
        <taxon>Methanobacteriota</taxon>
        <taxon>Stenosarchaea group</taxon>
        <taxon>Halobacteria</taxon>
        <taxon>Halobacteriales</taxon>
        <taxon>Haloferacaceae</taxon>
        <taxon>Candidatus Halobonum</taxon>
    </lineage>
</organism>
<dbReference type="RefSeq" id="WP_023394012.1">
    <property type="nucleotide sequence ID" value="NZ_ASGZ01000023.1"/>
</dbReference>
<reference evidence="10 11" key="1">
    <citation type="journal article" date="2013" name="Genome Announc.">
        <title>Draft Genome Sequence of 'Candidatus Halobonum tyrrellensis' Strain G22, Isolated from the Hypersaline Waters of Lake Tyrrell, Australia.</title>
        <authorList>
            <person name="Ugalde J.A."/>
            <person name="Narasingarao P."/>
            <person name="Kuo S."/>
            <person name="Podell S."/>
            <person name="Allen E.E."/>
        </authorList>
    </citation>
    <scope>NUCLEOTIDE SEQUENCE [LARGE SCALE GENOMIC DNA]</scope>
    <source>
        <strain evidence="10 11">G22</strain>
    </source>
</reference>
<dbReference type="InterPro" id="IPR017868">
    <property type="entry name" value="Filamin/ABP280_repeat-like"/>
</dbReference>
<comment type="subcellular location">
    <subcellularLocation>
        <location evidence="1">Cell projection</location>
        <location evidence="1">Cilium</location>
    </subcellularLocation>
    <subcellularLocation>
        <location evidence="2">Cytoplasm</location>
    </subcellularLocation>
</comment>
<evidence type="ECO:0000256" key="2">
    <source>
        <dbReference type="ARBA" id="ARBA00004496"/>
    </source>
</evidence>
<dbReference type="eggNOG" id="arCOG02482">
    <property type="taxonomic scope" value="Archaea"/>
</dbReference>
<keyword evidence="4" id="KW-0969">Cilium</keyword>
<evidence type="ECO:0000256" key="5">
    <source>
        <dbReference type="ARBA" id="ARBA00023273"/>
    </source>
</evidence>
<feature type="domain" description="Abnormal spindle-like microcephaly-associated protein ASH" evidence="8">
    <location>
        <begin position="249"/>
        <end position="334"/>
    </location>
</feature>
<dbReference type="EMBL" id="ASGZ01000023">
    <property type="protein sequence ID" value="ESP88849.1"/>
    <property type="molecule type" value="Genomic_DNA"/>
</dbReference>
<feature type="domain" description="Abnormal spindle-like microcephaly-associated protein ASH" evidence="8">
    <location>
        <begin position="454"/>
        <end position="540"/>
    </location>
</feature>
<dbReference type="Proteomes" id="UP000017840">
    <property type="component" value="Unassembled WGS sequence"/>
</dbReference>
<dbReference type="eggNOG" id="arCOG03504">
    <property type="taxonomic scope" value="Archaea"/>
</dbReference>
<dbReference type="InterPro" id="IPR013783">
    <property type="entry name" value="Ig-like_fold"/>
</dbReference>
<feature type="compositionally biased region" description="Gly residues" evidence="6">
    <location>
        <begin position="687"/>
        <end position="707"/>
    </location>
</feature>
<sequence>MTVEFAPTSVGSKQAVLSVDHDAGGSPATVALTGAGTGTAELQVAGDASFGEVAVGETATAEVELTNGGNAPLSVVGAEVVDPNVSAFTVTNAPDTVAANATETVTVEFAPTSVGSEQAVLSVDHDASESPATVQLSGTGVGTPEIRVGGPVSFGEVAVGETATAEVTVENPGTATLSLESATASGAFSVADAPATVAPNGSATVTVRFTPTGAGAQESTLSVDHDAGGSPATVGLSGTGVGTPTVDVQGSLSFGEVSVGETATGTVEVTNGGSAPLSLESAEVTGADAGAFTVTDAPDTVAAGANGSVTVEFAPAGAGARQATLSVAHNASGSPASVALAGTGAGTAAIDVQESLSFGEVSVGGTASEAVTVANDGNVPLSVTNTTVTGPNASAFTVTDEPDTVAAGGTGTVTVEFAPTGAGEHEATLTVEHGGDGSPTTVQLSGTGAGTAELSAPASLAFGTVSVGETAARNVTVENVGTGPLSLTAVTASEAFAVVGDPTGSLAPGEARAVTVEWTPAARSNGSAGTLTLDHDGAGSPATVELSGRAVAGNVSLSAAETARANVTLGSNVTYDVTVRNTGDAAVRVSGVTLADAAPGYAVSNASFDLAPGAERTLAVEFAPEATGERGATVRVSHDATPSPTELRLSATVAQPVDGNESEGGDSGDGGDGSGDGTDDGGDSGDDGGSSDGGSSGGGGGGGGGDGPATSYEVVDLSSGATVTVDEAVTDEPVEADVDVSGAGVTVESLRLAFRFDTADFRIEVGAPTASPESVPALADATPVAYFRAEGVGLNARRLDGATVSLSVSELPAGASPGDVVVYRLVDGSWTPLETTNVGGDRYEVQTDGFTAFAVGVAPGVDGDGANATTGTPNPTDGGTETATAEEAPALGGTETAAVGGGATETTTPGFGASAALVALLTLAGALLLARRR</sequence>
<evidence type="ECO:0000256" key="6">
    <source>
        <dbReference type="SAM" id="MobiDB-lite"/>
    </source>
</evidence>
<feature type="compositionally biased region" description="Acidic residues" evidence="6">
    <location>
        <begin position="677"/>
        <end position="686"/>
    </location>
</feature>
<dbReference type="NCBIfam" id="NF012200">
    <property type="entry name" value="choice_anch_D"/>
    <property type="match status" value="6"/>
</dbReference>
<keyword evidence="7" id="KW-0472">Membrane</keyword>
<gene>
    <name evidence="10" type="ORF">K933_07127</name>
</gene>
<keyword evidence="3" id="KW-0963">Cytoplasm</keyword>
<evidence type="ECO:0000313" key="10">
    <source>
        <dbReference type="EMBL" id="ESP88849.1"/>
    </source>
</evidence>
<feature type="region of interest" description="Disordered" evidence="6">
    <location>
        <begin position="863"/>
        <end position="883"/>
    </location>
</feature>
<dbReference type="Pfam" id="PF15780">
    <property type="entry name" value="ASH"/>
    <property type="match status" value="5"/>
</dbReference>
<comment type="caution">
    <text evidence="10">The sequence shown here is derived from an EMBL/GenBank/DDBJ whole genome shotgun (WGS) entry which is preliminary data.</text>
</comment>
<evidence type="ECO:0000256" key="4">
    <source>
        <dbReference type="ARBA" id="ARBA00023069"/>
    </source>
</evidence>
<keyword evidence="11" id="KW-1185">Reference proteome</keyword>
<name>V4HLS0_9EURY</name>
<evidence type="ECO:0000259" key="8">
    <source>
        <dbReference type="Pfam" id="PF15780"/>
    </source>
</evidence>
<evidence type="ECO:0000313" key="11">
    <source>
        <dbReference type="Proteomes" id="UP000017840"/>
    </source>
</evidence>
<evidence type="ECO:0000256" key="1">
    <source>
        <dbReference type="ARBA" id="ARBA00004138"/>
    </source>
</evidence>
<dbReference type="InterPro" id="IPR031549">
    <property type="entry name" value="ASH"/>
</dbReference>
<dbReference type="PATRIC" id="fig|1324957.4.peg.1440"/>
<evidence type="ECO:0000259" key="9">
    <source>
        <dbReference type="Pfam" id="PF22544"/>
    </source>
</evidence>
<evidence type="ECO:0000256" key="7">
    <source>
        <dbReference type="SAM" id="Phobius"/>
    </source>
</evidence>
<feature type="domain" description="Abnormal spindle-like microcephaly-associated protein ASH" evidence="8">
    <location>
        <begin position="152"/>
        <end position="230"/>
    </location>
</feature>
<feature type="region of interest" description="Disordered" evidence="6">
    <location>
        <begin position="624"/>
        <end position="712"/>
    </location>
</feature>
<feature type="domain" description="Abnormal spindle-like microcephaly-associated protein ASH" evidence="8">
    <location>
        <begin position="48"/>
        <end position="127"/>
    </location>
</feature>
<dbReference type="PANTHER" id="PTHR46127">
    <property type="entry name" value="CILIA- AND FLAGELLA-ASSOCIATED PROTEIN 65"/>
    <property type="match status" value="1"/>
</dbReference>
<dbReference type="Pfam" id="PF22544">
    <property type="entry name" value="HYDIN_VesB_CFA65-like_Ig"/>
    <property type="match status" value="1"/>
</dbReference>
<dbReference type="PANTHER" id="PTHR46127:SF1">
    <property type="entry name" value="CILIA- AND FLAGELLA-ASSOCIATED PROTEIN 65"/>
    <property type="match status" value="1"/>
</dbReference>
<dbReference type="AlphaFoldDB" id="V4HLS0"/>
<keyword evidence="5" id="KW-0966">Cell projection</keyword>
<dbReference type="PROSITE" id="PS50194">
    <property type="entry name" value="FILAMIN_REPEAT"/>
    <property type="match status" value="2"/>
</dbReference>
<feature type="domain" description="Abnormal spindle-like microcephaly-associated protein ASH" evidence="8">
    <location>
        <begin position="566"/>
        <end position="641"/>
    </location>
</feature>
<feature type="domain" description="HYDIN/VesB/CFA65-like Ig-like" evidence="9">
    <location>
        <begin position="350"/>
        <end position="446"/>
    </location>
</feature>
<feature type="compositionally biased region" description="Gly residues" evidence="6">
    <location>
        <begin position="667"/>
        <end position="676"/>
    </location>
</feature>
<dbReference type="InterPro" id="IPR052614">
    <property type="entry name" value="CFAP65"/>
</dbReference>
<dbReference type="GO" id="GO:0005737">
    <property type="term" value="C:cytoplasm"/>
    <property type="evidence" value="ECO:0007669"/>
    <property type="project" value="UniProtKB-SubCell"/>
</dbReference>
<keyword evidence="7" id="KW-1133">Transmembrane helix</keyword>
<protein>
    <submittedName>
        <fullName evidence="10">Cell surface glycoprotein</fullName>
    </submittedName>
</protein>
<proteinExistence type="predicted"/>
<dbReference type="OrthoDB" id="313276at2157"/>